<dbReference type="SUPFAM" id="SSF141523">
    <property type="entry name" value="L,D-transpeptidase catalytic domain-like"/>
    <property type="match status" value="1"/>
</dbReference>
<evidence type="ECO:0000256" key="3">
    <source>
        <dbReference type="ARBA" id="ARBA00022960"/>
    </source>
</evidence>
<dbReference type="GO" id="GO:0018104">
    <property type="term" value="P:peptidoglycan-protein cross-linking"/>
    <property type="evidence" value="ECO:0007669"/>
    <property type="project" value="TreeGrafter"/>
</dbReference>
<evidence type="ECO:0000259" key="9">
    <source>
        <dbReference type="PROSITE" id="PS52029"/>
    </source>
</evidence>
<evidence type="ECO:0000256" key="8">
    <source>
        <dbReference type="SAM" id="SignalP"/>
    </source>
</evidence>
<dbReference type="AlphaFoldDB" id="A0AAE3GEF4"/>
<dbReference type="GO" id="GO:0016740">
    <property type="term" value="F:transferase activity"/>
    <property type="evidence" value="ECO:0007669"/>
    <property type="project" value="UniProtKB-KW"/>
</dbReference>
<keyword evidence="5 6" id="KW-0961">Cell wall biogenesis/degradation</keyword>
<dbReference type="GO" id="GO:0071555">
    <property type="term" value="P:cell wall organization"/>
    <property type="evidence" value="ECO:0007669"/>
    <property type="project" value="UniProtKB-UniRule"/>
</dbReference>
<evidence type="ECO:0000256" key="7">
    <source>
        <dbReference type="SAM" id="MobiDB-lite"/>
    </source>
</evidence>
<keyword evidence="2" id="KW-0808">Transferase</keyword>
<keyword evidence="4 6" id="KW-0573">Peptidoglycan synthesis</keyword>
<dbReference type="Proteomes" id="UP001206128">
    <property type="component" value="Unassembled WGS sequence"/>
</dbReference>
<reference evidence="10" key="1">
    <citation type="submission" date="2022-06" db="EMBL/GenBank/DDBJ databases">
        <title>Genomic Encyclopedia of Archaeal and Bacterial Type Strains, Phase II (KMG-II): from individual species to whole genera.</title>
        <authorList>
            <person name="Goeker M."/>
        </authorList>
    </citation>
    <scope>NUCLEOTIDE SEQUENCE</scope>
    <source>
        <strain evidence="10">DSM 43935</strain>
    </source>
</reference>
<evidence type="ECO:0000256" key="1">
    <source>
        <dbReference type="ARBA" id="ARBA00004752"/>
    </source>
</evidence>
<dbReference type="Pfam" id="PF03734">
    <property type="entry name" value="YkuD"/>
    <property type="match status" value="1"/>
</dbReference>
<feature type="chain" id="PRO_5041994553" evidence="8">
    <location>
        <begin position="21"/>
        <end position="209"/>
    </location>
</feature>
<accession>A0AAE3GEF4</accession>
<evidence type="ECO:0000256" key="6">
    <source>
        <dbReference type="PROSITE-ProRule" id="PRU01373"/>
    </source>
</evidence>
<sequence length="209" mass="20976">MVATKWLLAAVTGTLAVALAGCGSGTPDASAGRSVAPVADTTSATSATSTAAPASSAAPAGSAAPTGAATGIQQGASAEPAAPAEVAVSPVPEAAPCGPRVRACVRLSTKQAWLLTDGRIDYGPVPMMYGRPGHETPVGSFWVSWKDREHTSNIYGLPMPYSVFFASGGIAFHEGSLTEPSHGCVHLAADAAARFFDSLRPGDAVQVLA</sequence>
<dbReference type="RefSeq" id="WP_253769119.1">
    <property type="nucleotide sequence ID" value="NZ_JAMTCK010000003.1"/>
</dbReference>
<dbReference type="GO" id="GO:0071972">
    <property type="term" value="F:peptidoglycan L,D-transpeptidase activity"/>
    <property type="evidence" value="ECO:0007669"/>
    <property type="project" value="TreeGrafter"/>
</dbReference>
<comment type="pathway">
    <text evidence="1 6">Cell wall biogenesis; peptidoglycan biosynthesis.</text>
</comment>
<dbReference type="PROSITE" id="PS51257">
    <property type="entry name" value="PROKAR_LIPOPROTEIN"/>
    <property type="match status" value="1"/>
</dbReference>
<dbReference type="EMBL" id="JAMTCK010000003">
    <property type="protein sequence ID" value="MCP2164623.1"/>
    <property type="molecule type" value="Genomic_DNA"/>
</dbReference>
<evidence type="ECO:0000313" key="10">
    <source>
        <dbReference type="EMBL" id="MCP2164623.1"/>
    </source>
</evidence>
<evidence type="ECO:0000256" key="5">
    <source>
        <dbReference type="ARBA" id="ARBA00023316"/>
    </source>
</evidence>
<evidence type="ECO:0000256" key="4">
    <source>
        <dbReference type="ARBA" id="ARBA00022984"/>
    </source>
</evidence>
<evidence type="ECO:0000313" key="11">
    <source>
        <dbReference type="Proteomes" id="UP001206128"/>
    </source>
</evidence>
<name>A0AAE3GEF4_9PSEU</name>
<dbReference type="CDD" id="cd16913">
    <property type="entry name" value="YkuD_like"/>
    <property type="match status" value="1"/>
</dbReference>
<dbReference type="Gene3D" id="2.40.440.10">
    <property type="entry name" value="L,D-transpeptidase catalytic domain-like"/>
    <property type="match status" value="1"/>
</dbReference>
<dbReference type="PANTHER" id="PTHR30582">
    <property type="entry name" value="L,D-TRANSPEPTIDASE"/>
    <property type="match status" value="1"/>
</dbReference>
<proteinExistence type="predicted"/>
<evidence type="ECO:0000256" key="2">
    <source>
        <dbReference type="ARBA" id="ARBA00022679"/>
    </source>
</evidence>
<dbReference type="InterPro" id="IPR005490">
    <property type="entry name" value="LD_TPept_cat_dom"/>
</dbReference>
<dbReference type="PROSITE" id="PS52029">
    <property type="entry name" value="LD_TPASE"/>
    <property type="match status" value="1"/>
</dbReference>
<protein>
    <submittedName>
        <fullName evidence="10">Lipoprotein-anchoring transpeptidase ErfK/SrfK</fullName>
    </submittedName>
</protein>
<feature type="domain" description="L,D-TPase catalytic" evidence="9">
    <location>
        <begin position="101"/>
        <end position="208"/>
    </location>
</feature>
<keyword evidence="8" id="KW-0732">Signal</keyword>
<comment type="caution">
    <text evidence="10">The sequence shown here is derived from an EMBL/GenBank/DDBJ whole genome shotgun (WGS) entry which is preliminary data.</text>
</comment>
<dbReference type="PANTHER" id="PTHR30582:SF33">
    <property type="entry name" value="EXPORTED PROTEIN"/>
    <property type="match status" value="1"/>
</dbReference>
<feature type="signal peptide" evidence="8">
    <location>
        <begin position="1"/>
        <end position="20"/>
    </location>
</feature>
<dbReference type="InterPro" id="IPR038063">
    <property type="entry name" value="Transpep_catalytic_dom"/>
</dbReference>
<dbReference type="GO" id="GO:0008360">
    <property type="term" value="P:regulation of cell shape"/>
    <property type="evidence" value="ECO:0007669"/>
    <property type="project" value="UniProtKB-UniRule"/>
</dbReference>
<dbReference type="GO" id="GO:0005576">
    <property type="term" value="C:extracellular region"/>
    <property type="evidence" value="ECO:0007669"/>
    <property type="project" value="TreeGrafter"/>
</dbReference>
<feature type="active site" description="Nucleophile" evidence="6">
    <location>
        <position position="184"/>
    </location>
</feature>
<keyword evidence="11" id="KW-1185">Reference proteome</keyword>
<dbReference type="InterPro" id="IPR050979">
    <property type="entry name" value="LD-transpeptidase"/>
</dbReference>
<feature type="region of interest" description="Disordered" evidence="7">
    <location>
        <begin position="50"/>
        <end position="84"/>
    </location>
</feature>
<feature type="active site" description="Proton donor/acceptor" evidence="6">
    <location>
        <position position="173"/>
    </location>
</feature>
<gene>
    <name evidence="10" type="ORF">LX83_001463</name>
</gene>
<organism evidence="10 11">
    <name type="scientific">Goodfellowiella coeruleoviolacea</name>
    <dbReference type="NCBI Taxonomy" id="334858"/>
    <lineage>
        <taxon>Bacteria</taxon>
        <taxon>Bacillati</taxon>
        <taxon>Actinomycetota</taxon>
        <taxon>Actinomycetes</taxon>
        <taxon>Pseudonocardiales</taxon>
        <taxon>Pseudonocardiaceae</taxon>
        <taxon>Goodfellowiella</taxon>
    </lineage>
</organism>
<keyword evidence="3 6" id="KW-0133">Cell shape</keyword>
<keyword evidence="10" id="KW-0449">Lipoprotein</keyword>